<proteinExistence type="predicted"/>
<gene>
    <name evidence="3" type="ORF">GPM918_LOCUS21818</name>
    <name evidence="2" type="ORF">OVA965_LOCUS15947</name>
    <name evidence="5" type="ORF">SRO942_LOCUS21818</name>
    <name evidence="4" type="ORF">TMI583_LOCUS15956</name>
</gene>
<dbReference type="OrthoDB" id="116498at2759"/>
<dbReference type="Proteomes" id="UP000677228">
    <property type="component" value="Unassembled WGS sequence"/>
</dbReference>
<accession>A0A814TNF0</accession>
<dbReference type="InterPro" id="IPR018289">
    <property type="entry name" value="MULE_transposase_dom"/>
</dbReference>
<evidence type="ECO:0000313" key="6">
    <source>
        <dbReference type="Proteomes" id="UP000663829"/>
    </source>
</evidence>
<evidence type="ECO:0000313" key="2">
    <source>
        <dbReference type="EMBL" id="CAF1030184.1"/>
    </source>
</evidence>
<name>A0A814TNF0_9BILA</name>
<feature type="domain" description="MULE transposase" evidence="1">
    <location>
        <begin position="62"/>
        <end position="143"/>
    </location>
</feature>
<dbReference type="EMBL" id="CAJOBA010007298">
    <property type="protein sequence ID" value="CAF3798402.1"/>
    <property type="molecule type" value="Genomic_DNA"/>
</dbReference>
<reference evidence="3" key="1">
    <citation type="submission" date="2021-02" db="EMBL/GenBank/DDBJ databases">
        <authorList>
            <person name="Nowell W R."/>
        </authorList>
    </citation>
    <scope>NUCLEOTIDE SEQUENCE</scope>
</reference>
<evidence type="ECO:0000313" key="5">
    <source>
        <dbReference type="EMBL" id="CAF3927442.1"/>
    </source>
</evidence>
<evidence type="ECO:0000313" key="3">
    <source>
        <dbReference type="EMBL" id="CAF1163802.1"/>
    </source>
</evidence>
<dbReference type="Proteomes" id="UP000663829">
    <property type="component" value="Unassembled WGS sequence"/>
</dbReference>
<dbReference type="EMBL" id="CAJNOK010007287">
    <property type="protein sequence ID" value="CAF1030184.1"/>
    <property type="molecule type" value="Genomic_DNA"/>
</dbReference>
<protein>
    <recommendedName>
        <fullName evidence="1">MULE transposase domain-containing protein</fullName>
    </recommendedName>
</protein>
<evidence type="ECO:0000259" key="1">
    <source>
        <dbReference type="Pfam" id="PF10551"/>
    </source>
</evidence>
<dbReference type="Proteomes" id="UP000681722">
    <property type="component" value="Unassembled WGS sequence"/>
</dbReference>
<dbReference type="EMBL" id="CAJOBC010007295">
    <property type="protein sequence ID" value="CAF3927442.1"/>
    <property type="molecule type" value="Genomic_DNA"/>
</dbReference>
<dbReference type="EMBL" id="CAJNOQ010007294">
    <property type="protein sequence ID" value="CAF1163802.1"/>
    <property type="molecule type" value="Genomic_DNA"/>
</dbReference>
<dbReference type="Proteomes" id="UP000682733">
    <property type="component" value="Unassembled WGS sequence"/>
</dbReference>
<comment type="caution">
    <text evidence="3">The sequence shown here is derived from an EMBL/GenBank/DDBJ whole genome shotgun (WGS) entry which is preliminary data.</text>
</comment>
<sequence length="398" mass="45527">MSDNGLVTSQINKVMKALHPGLSIDTKQHDIFIPYYVANDVNDLFICLTTRQLLSACKYSFVLTIDCTYKITTNELPLLVFGTSNCNHRFYPMGICLISTDQSADTFRTLFRGIQQSAVNNQAYTISHVVADGSPGLTSAMSEISLARRLMYWFHMIRKCREHRKLIKNKNKWLLVEKDIFNAQLIFDDQILAIVTRFIMGIIGTVLIYERAVSLAPSTNNELESLNGRIKKDYTLRNRRPLSAFLKTAERMLIDWSTDSEKKPFQLHATYKNHLKLAAYTWLQQVDETQILQVNPNVYVVLSKNENMSTTIWVQQFYAVAWSSYDEFSNWLNSARLVNCSRLLPPLFCTCQTSLKESTCVHALGLLMLWGSQSMPQLIGKRKGKGRPKKVKLPLSKD</sequence>
<keyword evidence="6" id="KW-1185">Reference proteome</keyword>
<dbReference type="Pfam" id="PF10551">
    <property type="entry name" value="MULE"/>
    <property type="match status" value="1"/>
</dbReference>
<dbReference type="AlphaFoldDB" id="A0A814TNF0"/>
<organism evidence="3 6">
    <name type="scientific">Didymodactylos carnosus</name>
    <dbReference type="NCBI Taxonomy" id="1234261"/>
    <lineage>
        <taxon>Eukaryota</taxon>
        <taxon>Metazoa</taxon>
        <taxon>Spiralia</taxon>
        <taxon>Gnathifera</taxon>
        <taxon>Rotifera</taxon>
        <taxon>Eurotatoria</taxon>
        <taxon>Bdelloidea</taxon>
        <taxon>Philodinida</taxon>
        <taxon>Philodinidae</taxon>
        <taxon>Didymodactylos</taxon>
    </lineage>
</organism>
<evidence type="ECO:0000313" key="4">
    <source>
        <dbReference type="EMBL" id="CAF3798402.1"/>
    </source>
</evidence>